<keyword evidence="6" id="KW-0067">ATP-binding</keyword>
<name>A0A6A3BGG3_HIBSY</name>
<sequence length="326" mass="36795">MEACFSSNSCPTMKDIFASEELEKATDYYNENRILDRDGQGTVYKGMLIEGRIVAIKKSKMVEKNKLDEKELQQFINEVLLLSQINHRNVVKLLGCCLETEVPLVVYEFIPNGSLSHLIHEPNEELPLTWEMRIRISIEVVNALSYLHSATSLPIYHRDVKSSNILLDDKYRAKVSDFGVSRSIALEQTHVTTRVQGTFGYLAPEYFRSKEAVTSLANFFLLSMKDNSVVNILDPLKRPTMKQVAMELERIRLSEEANAIEESGDEDSDLDNTIEASSTVSYLTFGSIICNVTGIGSDLSNGPGNQLVHRFGKYMTLWIYGVSINF</sequence>
<keyword evidence="2" id="KW-0723">Serine/threonine-protein kinase</keyword>
<accession>A0A6A3BGG3</accession>
<evidence type="ECO:0000256" key="7">
    <source>
        <dbReference type="ARBA" id="ARBA00047899"/>
    </source>
</evidence>
<protein>
    <recommendedName>
        <fullName evidence="1">non-specific serine/threonine protein kinase</fullName>
        <ecNumber evidence="1">2.7.11.1</ecNumber>
    </recommendedName>
</protein>
<dbReference type="AlphaFoldDB" id="A0A6A3BGG3"/>
<dbReference type="FunFam" id="3.30.200.20:FF:001332">
    <property type="entry name" value="Wall-associated receptor kinase-like 10"/>
    <property type="match status" value="1"/>
</dbReference>
<keyword evidence="5" id="KW-0418">Kinase</keyword>
<dbReference type="InterPro" id="IPR045274">
    <property type="entry name" value="WAK-like"/>
</dbReference>
<dbReference type="Pfam" id="PF00069">
    <property type="entry name" value="Pkinase"/>
    <property type="match status" value="1"/>
</dbReference>
<evidence type="ECO:0000256" key="2">
    <source>
        <dbReference type="ARBA" id="ARBA00022527"/>
    </source>
</evidence>
<evidence type="ECO:0000256" key="1">
    <source>
        <dbReference type="ARBA" id="ARBA00012513"/>
    </source>
</evidence>
<evidence type="ECO:0000256" key="4">
    <source>
        <dbReference type="ARBA" id="ARBA00022741"/>
    </source>
</evidence>
<evidence type="ECO:0000313" key="11">
    <source>
        <dbReference type="Proteomes" id="UP000436088"/>
    </source>
</evidence>
<keyword evidence="4" id="KW-0547">Nucleotide-binding</keyword>
<keyword evidence="3" id="KW-0808">Transferase</keyword>
<evidence type="ECO:0000256" key="6">
    <source>
        <dbReference type="ARBA" id="ARBA00022840"/>
    </source>
</evidence>
<keyword evidence="11" id="KW-1185">Reference proteome</keyword>
<comment type="catalytic activity">
    <reaction evidence="7">
        <text>L-threonyl-[protein] + ATP = O-phospho-L-threonyl-[protein] + ADP + H(+)</text>
        <dbReference type="Rhea" id="RHEA:46608"/>
        <dbReference type="Rhea" id="RHEA-COMP:11060"/>
        <dbReference type="Rhea" id="RHEA-COMP:11605"/>
        <dbReference type="ChEBI" id="CHEBI:15378"/>
        <dbReference type="ChEBI" id="CHEBI:30013"/>
        <dbReference type="ChEBI" id="CHEBI:30616"/>
        <dbReference type="ChEBI" id="CHEBI:61977"/>
        <dbReference type="ChEBI" id="CHEBI:456216"/>
        <dbReference type="EC" id="2.7.11.1"/>
    </reaction>
</comment>
<dbReference type="Proteomes" id="UP000436088">
    <property type="component" value="Unassembled WGS sequence"/>
</dbReference>
<dbReference type="SUPFAM" id="SSF56112">
    <property type="entry name" value="Protein kinase-like (PK-like)"/>
    <property type="match status" value="1"/>
</dbReference>
<proteinExistence type="predicted"/>
<comment type="caution">
    <text evidence="10">The sequence shown here is derived from an EMBL/GenBank/DDBJ whole genome shotgun (WGS) entry which is preliminary data.</text>
</comment>
<dbReference type="InterPro" id="IPR011009">
    <property type="entry name" value="Kinase-like_dom_sf"/>
</dbReference>
<dbReference type="Gene3D" id="1.10.510.10">
    <property type="entry name" value="Transferase(Phosphotransferase) domain 1"/>
    <property type="match status" value="1"/>
</dbReference>
<evidence type="ECO:0000259" key="9">
    <source>
        <dbReference type="PROSITE" id="PS50011"/>
    </source>
</evidence>
<reference evidence="10" key="1">
    <citation type="submission" date="2019-09" db="EMBL/GenBank/DDBJ databases">
        <title>Draft genome information of white flower Hibiscus syriacus.</title>
        <authorList>
            <person name="Kim Y.-M."/>
        </authorList>
    </citation>
    <scope>NUCLEOTIDE SEQUENCE [LARGE SCALE GENOMIC DNA]</scope>
    <source>
        <strain evidence="10">YM2019G1</strain>
    </source>
</reference>
<dbReference type="FunFam" id="1.10.510.10:FF:001023">
    <property type="entry name" value="Os07g0541700 protein"/>
    <property type="match status" value="1"/>
</dbReference>
<dbReference type="PROSITE" id="PS50011">
    <property type="entry name" value="PROTEIN_KINASE_DOM"/>
    <property type="match status" value="1"/>
</dbReference>
<comment type="catalytic activity">
    <reaction evidence="8">
        <text>L-seryl-[protein] + ATP = O-phospho-L-seryl-[protein] + ADP + H(+)</text>
        <dbReference type="Rhea" id="RHEA:17989"/>
        <dbReference type="Rhea" id="RHEA-COMP:9863"/>
        <dbReference type="Rhea" id="RHEA-COMP:11604"/>
        <dbReference type="ChEBI" id="CHEBI:15378"/>
        <dbReference type="ChEBI" id="CHEBI:29999"/>
        <dbReference type="ChEBI" id="CHEBI:30616"/>
        <dbReference type="ChEBI" id="CHEBI:83421"/>
        <dbReference type="ChEBI" id="CHEBI:456216"/>
        <dbReference type="EC" id="2.7.11.1"/>
    </reaction>
</comment>
<evidence type="ECO:0000256" key="5">
    <source>
        <dbReference type="ARBA" id="ARBA00022777"/>
    </source>
</evidence>
<feature type="domain" description="Protein kinase" evidence="9">
    <location>
        <begin position="29"/>
        <end position="326"/>
    </location>
</feature>
<dbReference type="GO" id="GO:0005524">
    <property type="term" value="F:ATP binding"/>
    <property type="evidence" value="ECO:0007669"/>
    <property type="project" value="UniProtKB-KW"/>
</dbReference>
<organism evidence="10 11">
    <name type="scientific">Hibiscus syriacus</name>
    <name type="common">Rose of Sharon</name>
    <dbReference type="NCBI Taxonomy" id="106335"/>
    <lineage>
        <taxon>Eukaryota</taxon>
        <taxon>Viridiplantae</taxon>
        <taxon>Streptophyta</taxon>
        <taxon>Embryophyta</taxon>
        <taxon>Tracheophyta</taxon>
        <taxon>Spermatophyta</taxon>
        <taxon>Magnoliopsida</taxon>
        <taxon>eudicotyledons</taxon>
        <taxon>Gunneridae</taxon>
        <taxon>Pentapetalae</taxon>
        <taxon>rosids</taxon>
        <taxon>malvids</taxon>
        <taxon>Malvales</taxon>
        <taxon>Malvaceae</taxon>
        <taxon>Malvoideae</taxon>
        <taxon>Hibiscus</taxon>
    </lineage>
</organism>
<dbReference type="EMBL" id="VEPZ02000870">
    <property type="protein sequence ID" value="KAE8714508.1"/>
    <property type="molecule type" value="Genomic_DNA"/>
</dbReference>
<dbReference type="Gene3D" id="3.30.200.20">
    <property type="entry name" value="Phosphorylase Kinase, domain 1"/>
    <property type="match status" value="1"/>
</dbReference>
<dbReference type="GO" id="GO:0007166">
    <property type="term" value="P:cell surface receptor signaling pathway"/>
    <property type="evidence" value="ECO:0007669"/>
    <property type="project" value="InterPro"/>
</dbReference>
<evidence type="ECO:0000256" key="3">
    <source>
        <dbReference type="ARBA" id="ARBA00022679"/>
    </source>
</evidence>
<dbReference type="InterPro" id="IPR000719">
    <property type="entry name" value="Prot_kinase_dom"/>
</dbReference>
<dbReference type="PANTHER" id="PTHR27005:SF521">
    <property type="entry name" value="WALL-ASSOCIATED RECEPTOR KINASE-LIKE 6"/>
    <property type="match status" value="1"/>
</dbReference>
<dbReference type="PANTHER" id="PTHR27005">
    <property type="entry name" value="WALL-ASSOCIATED RECEPTOR KINASE-LIKE 21"/>
    <property type="match status" value="1"/>
</dbReference>
<dbReference type="GO" id="GO:0004674">
    <property type="term" value="F:protein serine/threonine kinase activity"/>
    <property type="evidence" value="ECO:0007669"/>
    <property type="project" value="UniProtKB-KW"/>
</dbReference>
<dbReference type="SMART" id="SM00220">
    <property type="entry name" value="S_TKc"/>
    <property type="match status" value="1"/>
</dbReference>
<dbReference type="PROSITE" id="PS00108">
    <property type="entry name" value="PROTEIN_KINASE_ST"/>
    <property type="match status" value="1"/>
</dbReference>
<dbReference type="InterPro" id="IPR008271">
    <property type="entry name" value="Ser/Thr_kinase_AS"/>
</dbReference>
<dbReference type="EC" id="2.7.11.1" evidence="1"/>
<evidence type="ECO:0000313" key="10">
    <source>
        <dbReference type="EMBL" id="KAE8714508.1"/>
    </source>
</evidence>
<evidence type="ECO:0000256" key="8">
    <source>
        <dbReference type="ARBA" id="ARBA00048679"/>
    </source>
</evidence>
<dbReference type="GO" id="GO:0005886">
    <property type="term" value="C:plasma membrane"/>
    <property type="evidence" value="ECO:0007669"/>
    <property type="project" value="TreeGrafter"/>
</dbReference>
<gene>
    <name evidence="10" type="ORF">F3Y22_tig00110195pilonHSYRG00115</name>
</gene>